<evidence type="ECO:0000313" key="2">
    <source>
        <dbReference type="Proteomes" id="UP000000305"/>
    </source>
</evidence>
<organism evidence="1 2">
    <name type="scientific">Daphnia pulex</name>
    <name type="common">Water flea</name>
    <dbReference type="NCBI Taxonomy" id="6669"/>
    <lineage>
        <taxon>Eukaryota</taxon>
        <taxon>Metazoa</taxon>
        <taxon>Ecdysozoa</taxon>
        <taxon>Arthropoda</taxon>
        <taxon>Crustacea</taxon>
        <taxon>Branchiopoda</taxon>
        <taxon>Diplostraca</taxon>
        <taxon>Cladocera</taxon>
        <taxon>Anomopoda</taxon>
        <taxon>Daphniidae</taxon>
        <taxon>Daphnia</taxon>
    </lineage>
</organism>
<dbReference type="PhylomeDB" id="E9I3J2"/>
<protein>
    <submittedName>
        <fullName evidence="1">Uncharacterized protein</fullName>
    </submittedName>
</protein>
<reference evidence="1 2" key="1">
    <citation type="journal article" date="2011" name="Science">
        <title>The ecoresponsive genome of Daphnia pulex.</title>
        <authorList>
            <person name="Colbourne J.K."/>
            <person name="Pfrender M.E."/>
            <person name="Gilbert D."/>
            <person name="Thomas W.K."/>
            <person name="Tucker A."/>
            <person name="Oakley T.H."/>
            <person name="Tokishita S."/>
            <person name="Aerts A."/>
            <person name="Arnold G.J."/>
            <person name="Basu M.K."/>
            <person name="Bauer D.J."/>
            <person name="Caceres C.E."/>
            <person name="Carmel L."/>
            <person name="Casola C."/>
            <person name="Choi J.H."/>
            <person name="Detter J.C."/>
            <person name="Dong Q."/>
            <person name="Dusheyko S."/>
            <person name="Eads B.D."/>
            <person name="Frohlich T."/>
            <person name="Geiler-Samerotte K.A."/>
            <person name="Gerlach D."/>
            <person name="Hatcher P."/>
            <person name="Jogdeo S."/>
            <person name="Krijgsveld J."/>
            <person name="Kriventseva E.V."/>
            <person name="Kultz D."/>
            <person name="Laforsch C."/>
            <person name="Lindquist E."/>
            <person name="Lopez J."/>
            <person name="Manak J.R."/>
            <person name="Muller J."/>
            <person name="Pangilinan J."/>
            <person name="Patwardhan R.P."/>
            <person name="Pitluck S."/>
            <person name="Pritham E.J."/>
            <person name="Rechtsteiner A."/>
            <person name="Rho M."/>
            <person name="Rogozin I.B."/>
            <person name="Sakarya O."/>
            <person name="Salamov A."/>
            <person name="Schaack S."/>
            <person name="Shapiro H."/>
            <person name="Shiga Y."/>
            <person name="Skalitzky C."/>
            <person name="Smith Z."/>
            <person name="Souvorov A."/>
            <person name="Sung W."/>
            <person name="Tang Z."/>
            <person name="Tsuchiya D."/>
            <person name="Tu H."/>
            <person name="Vos H."/>
            <person name="Wang M."/>
            <person name="Wolf Y.I."/>
            <person name="Yamagata H."/>
            <person name="Yamada T."/>
            <person name="Ye Y."/>
            <person name="Shaw J.R."/>
            <person name="Andrews J."/>
            <person name="Crease T.J."/>
            <person name="Tang H."/>
            <person name="Lucas S.M."/>
            <person name="Robertson H.M."/>
            <person name="Bork P."/>
            <person name="Koonin E.V."/>
            <person name="Zdobnov E.M."/>
            <person name="Grigoriev I.V."/>
            <person name="Lynch M."/>
            <person name="Boore J.L."/>
        </authorList>
    </citation>
    <scope>NUCLEOTIDE SEQUENCE [LARGE SCALE GENOMIC DNA]</scope>
</reference>
<proteinExistence type="predicted"/>
<keyword evidence="2" id="KW-1185">Reference proteome</keyword>
<accession>E9I3J2</accession>
<dbReference type="OrthoDB" id="1678912at2759"/>
<gene>
    <name evidence="1" type="ORF">DAPPUDRAFT_273445</name>
</gene>
<dbReference type="HOGENOM" id="CLU_1490504_0_0_1"/>
<evidence type="ECO:0000313" key="1">
    <source>
        <dbReference type="EMBL" id="EFX61437.1"/>
    </source>
</evidence>
<name>E9I3J2_DAPPU</name>
<dbReference type="EMBL" id="GL734582">
    <property type="protein sequence ID" value="EFX61437.1"/>
    <property type="molecule type" value="Genomic_DNA"/>
</dbReference>
<dbReference type="AlphaFoldDB" id="E9I3J2"/>
<sequence>MHFSSLTVQPRASPAGKSKIKHAQRKFSARSQKNFLVLPQVLKKADPPIPFHCIRKEKGTSHFLNLATSNISSETMLAEIGCVCIEPCSRVLSTRVLEKELAKRGEQELDELFKYVESLSASYREKLSSNTVDQRDLDTVAENLRSAKTILIENVLGIEQSWRELSHLYADMEPERRSPAI</sequence>
<dbReference type="Proteomes" id="UP000000305">
    <property type="component" value="Unassembled WGS sequence"/>
</dbReference>
<dbReference type="InParanoid" id="E9I3J2"/>
<dbReference type="KEGG" id="dpx:DAPPUDRAFT_273445"/>